<reference evidence="2 3" key="1">
    <citation type="submission" date="2018-05" db="EMBL/GenBank/DDBJ databases">
        <title>A metagenomic window into the 2 km-deep terrestrial subsurface aquifer revealed taxonomically and functionally diverse microbial community comprising novel uncultured bacterial lineages.</title>
        <authorList>
            <person name="Kadnikov V.V."/>
            <person name="Mardanov A.V."/>
            <person name="Beletsky A.V."/>
            <person name="Banks D."/>
            <person name="Pimenov N.V."/>
            <person name="Frank Y.A."/>
            <person name="Karnachuk O.V."/>
            <person name="Ravin N.V."/>
        </authorList>
    </citation>
    <scope>NUCLEOTIDE SEQUENCE [LARGE SCALE GENOMIC DNA]</scope>
    <source>
        <strain evidence="2">BY</strain>
    </source>
</reference>
<feature type="transmembrane region" description="Helical" evidence="1">
    <location>
        <begin position="395"/>
        <end position="418"/>
    </location>
</feature>
<feature type="transmembrane region" description="Helical" evidence="1">
    <location>
        <begin position="221"/>
        <end position="241"/>
    </location>
</feature>
<feature type="transmembrane region" description="Helical" evidence="1">
    <location>
        <begin position="430"/>
        <end position="450"/>
    </location>
</feature>
<feature type="transmembrane region" description="Helical" evidence="1">
    <location>
        <begin position="274"/>
        <end position="290"/>
    </location>
</feature>
<feature type="transmembrane region" description="Helical" evidence="1">
    <location>
        <begin position="355"/>
        <end position="375"/>
    </location>
</feature>
<dbReference type="Proteomes" id="UP000262583">
    <property type="component" value="Chromosome"/>
</dbReference>
<evidence type="ECO:0000256" key="1">
    <source>
        <dbReference type="SAM" id="Phobius"/>
    </source>
</evidence>
<feature type="transmembrane region" description="Helical" evidence="1">
    <location>
        <begin position="45"/>
        <end position="67"/>
    </location>
</feature>
<dbReference type="AlphaFoldDB" id="A0A2Z4Y553"/>
<evidence type="ECO:0000313" key="2">
    <source>
        <dbReference type="EMBL" id="AXA36086.1"/>
    </source>
</evidence>
<keyword evidence="1" id="KW-1133">Transmembrane helix</keyword>
<feature type="transmembrane region" description="Helical" evidence="1">
    <location>
        <begin position="518"/>
        <end position="539"/>
    </location>
</feature>
<accession>A0A2Z4Y553</accession>
<evidence type="ECO:0000313" key="3">
    <source>
        <dbReference type="Proteomes" id="UP000262583"/>
    </source>
</evidence>
<dbReference type="KEGG" id="schv:BRCON_1309"/>
<protein>
    <submittedName>
        <fullName evidence="2">Permeases of the major facilitator superfamily</fullName>
    </submittedName>
</protein>
<feature type="transmembrane region" description="Helical" evidence="1">
    <location>
        <begin position="470"/>
        <end position="492"/>
    </location>
</feature>
<feature type="transmembrane region" description="Helical" evidence="1">
    <location>
        <begin position="310"/>
        <end position="334"/>
    </location>
</feature>
<proteinExistence type="predicted"/>
<sequence length="909" mass="99715">MTVNLAAASISLCALAAGVLASGLGVIGRHVPPHCFLARTSRIEILLLGIVQGLAIATVLGLALGYLGIFSVALWVACLTVIALVRARAVCWGLRALVGGDFHKSDWGAIGLSLAVFAYGIVLRSHQIQAFRDEGIYVATGIHLARTGGFQWIDPLVATFGVGPASHLFTDLQDLFRGHPRFLRLPGFYLSDLVRGTVQPQFLHGYEVWVAAAYAIAGPQAAACVNAAFSSLAILLVFLVGRRLFGSLGGLGGALLYSLNPAFLWYARTPANEPMIQTLIWGVLAVYVVARQSSGGDSRAASPSVAPPLFPLFPTLLPLAAAMFTKFSAWFFLLPVAFDLSYNTGRSVYVRRATLMVTVVGLAATAYLHAAIFAADYLYGMIQFTAARVGISHNFFPVVWLLAVASSVALGAIVASWRPAVGRALGRINMGVWGGILVLLPLVWGAQYWLRARVPRLDLWAESTNLVELTLYLPAHGLFAYFGLVALTLSLARSGSMSDLSAPHGESYPNGGRGRNSWVCAQGMSLLLLMVLGASLFVVRRNLDANHPWAARRWLVILIPFLSLITAYGVGALGEWVARLRRFASPARWLYLIKSALALLVAASVAHQLVTRSWYLVTIPNTRGAIPQVDRWTTILRPNDFVLLQPHILIAQYGAYLKARFNIEAYVQPNERKAWTETRKLLLDRRLPFGRAIYLTEEVIETTTSTPLRLLGEIPLNYRQVVEGVHELPSRIDTVSTILRFYEVQPERLAAGWCPRLGDPVPERPPADPPIVLKMDRMAEPYLLYGFFAPTPTDDGHCYRWTNGTGRIAIGKLLKFPINRDKLSIAAVMHSGRESQSVDVHWYLDFEQPQRARKLGVTTIRDGWETYRMEIEASQLTPESTLDLQSLRPAVGSTPIGRLGIIVDEIRIE</sequence>
<feature type="transmembrane region" description="Helical" evidence="1">
    <location>
        <begin position="74"/>
        <end position="95"/>
    </location>
</feature>
<feature type="transmembrane region" description="Helical" evidence="1">
    <location>
        <begin position="247"/>
        <end position="267"/>
    </location>
</feature>
<feature type="transmembrane region" description="Helical" evidence="1">
    <location>
        <begin position="589"/>
        <end position="610"/>
    </location>
</feature>
<dbReference type="EMBL" id="CP030759">
    <property type="protein sequence ID" value="AXA36086.1"/>
    <property type="molecule type" value="Genomic_DNA"/>
</dbReference>
<organism evidence="2 3">
    <name type="scientific">Sumerlaea chitinivorans</name>
    <dbReference type="NCBI Taxonomy" id="2250252"/>
    <lineage>
        <taxon>Bacteria</taxon>
        <taxon>Candidatus Sumerlaeota</taxon>
        <taxon>Candidatus Sumerlaeia</taxon>
        <taxon>Candidatus Sumerlaeales</taxon>
        <taxon>Candidatus Sumerlaeaceae</taxon>
        <taxon>Candidatus Sumerlaea</taxon>
    </lineage>
</organism>
<feature type="transmembrane region" description="Helical" evidence="1">
    <location>
        <begin position="554"/>
        <end position="577"/>
    </location>
</feature>
<gene>
    <name evidence="2" type="ORF">BRCON_1309</name>
</gene>
<keyword evidence="1" id="KW-0812">Transmembrane</keyword>
<keyword evidence="1" id="KW-0472">Membrane</keyword>
<name>A0A2Z4Y553_SUMC1</name>
<feature type="transmembrane region" description="Helical" evidence="1">
    <location>
        <begin position="107"/>
        <end position="123"/>
    </location>
</feature>